<proteinExistence type="predicted"/>
<sequence length="574" mass="67025">MKTKTGNRSPRAWFKQLLSFREFMEMEDPFLNQEDNRIIDPFKTHAWVNIAITTLMRNIGRPVFRIIKNGEPVKHGAVFTLFRDVNPELNRFDLWKITSAWWFLEGEAFWFFGDEYTAGIPKEIYILNPRKMRAVILKGRILKWFYSTDAGEVPILPDELIHFKDWNPWNEHRGISPLIALSEEIAQDIHANRTTSKLMKNNAVPAGLLKTDQTLREEEADKLERRWENTYGRNRQARTIAVLGKGTSFEPISATPEALKFFELKRWNLYTILARYGIPPKVAHVQETNGSLAGKDTAEQHAAFWKYTILPTLRNFEQILETMFFARFNLTETGYFDVSEIPELQESAKERSKRDIEEIAAGIKTINDVLRERGEDEKPWGDTWYRSSKLVPVAESEQPADKSFDIPDSLKDEYFTYRNQIDSICSIYRDEEQIMQLESSNEFEKLKKVCFLAGLEKSYQIIEAGKKYRGIGRVWEGKEDLAQRYNNTNLKTISYKQFKTDITGWVTKIIDDGIAFGLKENGESECIRLLEKEGLWYWKIENLERRSLFASKTMLLKTGSSYLTFPTNRDLKRK</sequence>
<gene>
    <name evidence="1" type="ORF">PQJ61_17285</name>
</gene>
<name>A0AAJ1IIG5_9SPIO</name>
<comment type="caution">
    <text evidence="1">The sequence shown here is derived from an EMBL/GenBank/DDBJ whole genome shotgun (WGS) entry which is preliminary data.</text>
</comment>
<evidence type="ECO:0000313" key="1">
    <source>
        <dbReference type="EMBL" id="MDC7228518.1"/>
    </source>
</evidence>
<dbReference type="Pfam" id="PF04860">
    <property type="entry name" value="Phage_portal"/>
    <property type="match status" value="1"/>
</dbReference>
<dbReference type="InterPro" id="IPR006944">
    <property type="entry name" value="Phage/GTA_portal"/>
</dbReference>
<dbReference type="EMBL" id="JAQQAL010000050">
    <property type="protein sequence ID" value="MDC7228518.1"/>
    <property type="molecule type" value="Genomic_DNA"/>
</dbReference>
<dbReference type="NCBIfam" id="TIGR01537">
    <property type="entry name" value="portal_HK97"/>
    <property type="match status" value="1"/>
</dbReference>
<evidence type="ECO:0000313" key="2">
    <source>
        <dbReference type="Proteomes" id="UP001221217"/>
    </source>
</evidence>
<reference evidence="1 2" key="1">
    <citation type="submission" date="2022-12" db="EMBL/GenBank/DDBJ databases">
        <title>Metagenome assembled genome from gulf of manar.</title>
        <authorList>
            <person name="Kohli P."/>
            <person name="Pk S."/>
            <person name="Venkata Ramana C."/>
            <person name="Sasikala C."/>
        </authorList>
    </citation>
    <scope>NUCLEOTIDE SEQUENCE [LARGE SCALE GENOMIC DNA]</scope>
    <source>
        <strain evidence="1">JB008</strain>
    </source>
</reference>
<dbReference type="InterPro" id="IPR006427">
    <property type="entry name" value="Portal_HK97"/>
</dbReference>
<dbReference type="AlphaFoldDB" id="A0AAJ1IIG5"/>
<accession>A0AAJ1IIG5</accession>
<protein>
    <submittedName>
        <fullName evidence="1">Phage portal protein</fullName>
    </submittedName>
</protein>
<dbReference type="Proteomes" id="UP001221217">
    <property type="component" value="Unassembled WGS sequence"/>
</dbReference>
<organism evidence="1 2">
    <name type="scientific">Candidatus Thalassospirochaeta sargassi</name>
    <dbReference type="NCBI Taxonomy" id="3119039"/>
    <lineage>
        <taxon>Bacteria</taxon>
        <taxon>Pseudomonadati</taxon>
        <taxon>Spirochaetota</taxon>
        <taxon>Spirochaetia</taxon>
        <taxon>Spirochaetales</taxon>
        <taxon>Spirochaetaceae</taxon>
        <taxon>Candidatus Thalassospirochaeta</taxon>
    </lineage>
</organism>